<evidence type="ECO:0000313" key="3">
    <source>
        <dbReference type="Proteomes" id="UP000747399"/>
    </source>
</evidence>
<sequence length="118" mass="13013">MSTRPPAATNKPQQLVFFSRENEAQALLNVRHEETQRGQQRPQPFRTKLQVVWYTVSRSCRGTTLHHKTGSVNGEQPSGEKSGGRPGEGAPERQGWAAPLQGGSQPAMPPMLSPQREV</sequence>
<feature type="region of interest" description="Disordered" evidence="1">
    <location>
        <begin position="62"/>
        <end position="118"/>
    </location>
</feature>
<name>A0A8J4BSX5_9CHLO</name>
<accession>A0A8J4BSX5</accession>
<comment type="caution">
    <text evidence="2">The sequence shown here is derived from an EMBL/GenBank/DDBJ whole genome shotgun (WGS) entry which is preliminary data.</text>
</comment>
<dbReference type="Proteomes" id="UP000747399">
    <property type="component" value="Unassembled WGS sequence"/>
</dbReference>
<dbReference type="EMBL" id="BNCO01000087">
    <property type="protein sequence ID" value="GIL66604.1"/>
    <property type="molecule type" value="Genomic_DNA"/>
</dbReference>
<proteinExistence type="predicted"/>
<dbReference type="AlphaFoldDB" id="A0A8J4BSX5"/>
<organism evidence="2 3">
    <name type="scientific">Volvox africanus</name>
    <dbReference type="NCBI Taxonomy" id="51714"/>
    <lineage>
        <taxon>Eukaryota</taxon>
        <taxon>Viridiplantae</taxon>
        <taxon>Chlorophyta</taxon>
        <taxon>core chlorophytes</taxon>
        <taxon>Chlorophyceae</taxon>
        <taxon>CS clade</taxon>
        <taxon>Chlamydomonadales</taxon>
        <taxon>Volvocaceae</taxon>
        <taxon>Volvox</taxon>
    </lineage>
</organism>
<evidence type="ECO:0000256" key="1">
    <source>
        <dbReference type="SAM" id="MobiDB-lite"/>
    </source>
</evidence>
<reference evidence="2" key="1">
    <citation type="journal article" date="2021" name="Proc. Natl. Acad. Sci. U.S.A.">
        <title>Three genomes in the algal genus Volvox reveal the fate of a haploid sex-determining region after a transition to homothallism.</title>
        <authorList>
            <person name="Yamamoto K."/>
            <person name="Hamaji T."/>
            <person name="Kawai-Toyooka H."/>
            <person name="Matsuzaki R."/>
            <person name="Takahashi F."/>
            <person name="Nishimura Y."/>
            <person name="Kawachi M."/>
            <person name="Noguchi H."/>
            <person name="Minakuchi Y."/>
            <person name="Umen J.G."/>
            <person name="Toyoda A."/>
            <person name="Nozaki H."/>
        </authorList>
    </citation>
    <scope>NUCLEOTIDE SEQUENCE</scope>
    <source>
        <strain evidence="2">NIES-3780</strain>
    </source>
</reference>
<keyword evidence="3" id="KW-1185">Reference proteome</keyword>
<protein>
    <submittedName>
        <fullName evidence="2">Uncharacterized protein</fullName>
    </submittedName>
</protein>
<gene>
    <name evidence="2" type="ORF">Vafri_20090</name>
</gene>
<evidence type="ECO:0000313" key="2">
    <source>
        <dbReference type="EMBL" id="GIL66604.1"/>
    </source>
</evidence>